<keyword evidence="8 11" id="KW-0460">Magnesium</keyword>
<evidence type="ECO:0000256" key="1">
    <source>
        <dbReference type="ARBA" id="ARBA00001946"/>
    </source>
</evidence>
<dbReference type="InterPro" id="IPR036135">
    <property type="entry name" value="MoeA_linker/N_sf"/>
</dbReference>
<dbReference type="STRING" id="1122125.GCA_000423185_03994"/>
<comment type="caution">
    <text evidence="13">The sequence shown here is derived from an EMBL/GenBank/DDBJ whole genome shotgun (WGS) entry which is preliminary data.</text>
</comment>
<comment type="catalytic activity">
    <reaction evidence="10">
        <text>adenylyl-molybdopterin + molybdate = Mo-molybdopterin + AMP + H(+)</text>
        <dbReference type="Rhea" id="RHEA:35047"/>
        <dbReference type="ChEBI" id="CHEBI:15378"/>
        <dbReference type="ChEBI" id="CHEBI:36264"/>
        <dbReference type="ChEBI" id="CHEBI:62727"/>
        <dbReference type="ChEBI" id="CHEBI:71302"/>
        <dbReference type="ChEBI" id="CHEBI:456215"/>
        <dbReference type="EC" id="2.10.1.1"/>
    </reaction>
</comment>
<dbReference type="PANTHER" id="PTHR10192:SF5">
    <property type="entry name" value="GEPHYRIN"/>
    <property type="match status" value="1"/>
</dbReference>
<dbReference type="GO" id="GO:0006777">
    <property type="term" value="P:Mo-molybdopterin cofactor biosynthetic process"/>
    <property type="evidence" value="ECO:0007669"/>
    <property type="project" value="UniProtKB-UniRule"/>
</dbReference>
<evidence type="ECO:0000256" key="3">
    <source>
        <dbReference type="ARBA" id="ARBA00005046"/>
    </source>
</evidence>
<dbReference type="Gene3D" id="2.40.340.10">
    <property type="entry name" value="MoeA, C-terminal, domain IV"/>
    <property type="match status" value="1"/>
</dbReference>
<evidence type="ECO:0000313" key="13">
    <source>
        <dbReference type="EMBL" id="OWJ68210.1"/>
    </source>
</evidence>
<dbReference type="EMBL" id="NHON01000007">
    <property type="protein sequence ID" value="OWJ68210.1"/>
    <property type="molecule type" value="Genomic_DNA"/>
</dbReference>
<dbReference type="InterPro" id="IPR036688">
    <property type="entry name" value="MoeA_C_domain_IV_sf"/>
</dbReference>
<dbReference type="GO" id="GO:0061599">
    <property type="term" value="F:molybdopterin molybdotransferase activity"/>
    <property type="evidence" value="ECO:0007669"/>
    <property type="project" value="UniProtKB-UniRule"/>
</dbReference>
<comment type="function">
    <text evidence="2 11">Catalyzes the insertion of molybdate into adenylated molybdopterin with the concomitant release of AMP.</text>
</comment>
<dbReference type="FunFam" id="3.40.980.10:FF:000004">
    <property type="entry name" value="Molybdopterin molybdenumtransferase"/>
    <property type="match status" value="1"/>
</dbReference>
<evidence type="ECO:0000256" key="5">
    <source>
        <dbReference type="ARBA" id="ARBA00022505"/>
    </source>
</evidence>
<dbReference type="Pfam" id="PF03453">
    <property type="entry name" value="MoeA_N"/>
    <property type="match status" value="1"/>
</dbReference>
<evidence type="ECO:0000256" key="10">
    <source>
        <dbReference type="ARBA" id="ARBA00047317"/>
    </source>
</evidence>
<comment type="pathway">
    <text evidence="3 11">Cofactor biosynthesis; molybdopterin biosynthesis.</text>
</comment>
<name>A0A211ZSH1_9PROT</name>
<evidence type="ECO:0000259" key="12">
    <source>
        <dbReference type="SMART" id="SM00852"/>
    </source>
</evidence>
<organism evidence="13 14">
    <name type="scientific">Inquilinus limosus</name>
    <dbReference type="NCBI Taxonomy" id="171674"/>
    <lineage>
        <taxon>Bacteria</taxon>
        <taxon>Pseudomonadati</taxon>
        <taxon>Pseudomonadota</taxon>
        <taxon>Alphaproteobacteria</taxon>
        <taxon>Rhodospirillales</taxon>
        <taxon>Rhodospirillaceae</taxon>
        <taxon>Inquilinus</taxon>
    </lineage>
</organism>
<keyword evidence="9 11" id="KW-0501">Molybdenum cofactor biosynthesis</keyword>
<dbReference type="Gene3D" id="3.90.105.10">
    <property type="entry name" value="Molybdopterin biosynthesis moea protein, domain 2"/>
    <property type="match status" value="1"/>
</dbReference>
<dbReference type="SMART" id="SM00852">
    <property type="entry name" value="MoCF_biosynth"/>
    <property type="match status" value="1"/>
</dbReference>
<sequence length="418" mass="43157">MARLPDDCFALGDRLLSVEEAVTEFRSRLSVAAEAEIVPLVAAENRFLAEELVADRSVPPHANAAVDGYAVHADDLTPGAPTTLPVAGRAAAGHPFPGPVPRGAAIRIFTGAPLPAGPDTVVMQEDCAAADGRVTLPAGLRRDAHIRQEGDDIRAGDTVLTAGRRLGPAEIGLAASLGRASLPVRRPLRVAVLSTGDEVRDPGTPVAEGQIYDANRYLLAALLRRLGCDVADRGIVPDRADAVRSALTAAVAEADAILTSGGVSVGDEDHVKAALEAAGGRLHHWRLAIKPGKPVALGQIGGAVFLGLPGNPVAAMVTFLLVARPLLLYLAGAEPLPLRRFPVAAGFGHGKKPGRREFLRAVLETDASGALVARRHGREGAGMLSSLAGAEGLVELPEDLTAVAPGDPVAYIPLSALI</sequence>
<evidence type="ECO:0000313" key="14">
    <source>
        <dbReference type="Proteomes" id="UP000196655"/>
    </source>
</evidence>
<dbReference type="OrthoDB" id="9804758at2"/>
<evidence type="ECO:0000256" key="11">
    <source>
        <dbReference type="RuleBase" id="RU365090"/>
    </source>
</evidence>
<accession>A0A211ZSH1</accession>
<evidence type="ECO:0000256" key="6">
    <source>
        <dbReference type="ARBA" id="ARBA00022679"/>
    </source>
</evidence>
<dbReference type="UniPathway" id="UPA00344"/>
<dbReference type="SUPFAM" id="SSF53218">
    <property type="entry name" value="Molybdenum cofactor biosynthesis proteins"/>
    <property type="match status" value="1"/>
</dbReference>
<dbReference type="AlphaFoldDB" id="A0A211ZSH1"/>
<feature type="domain" description="MoaB/Mog" evidence="12">
    <location>
        <begin position="191"/>
        <end position="329"/>
    </location>
</feature>
<dbReference type="NCBIfam" id="NF045515">
    <property type="entry name" value="Glp_gephyrin"/>
    <property type="match status" value="1"/>
</dbReference>
<dbReference type="InterPro" id="IPR008284">
    <property type="entry name" value="MoCF_biosynth_CS"/>
</dbReference>
<dbReference type="Pfam" id="PF03454">
    <property type="entry name" value="MoeA_C"/>
    <property type="match status" value="1"/>
</dbReference>
<keyword evidence="7 11" id="KW-0479">Metal-binding</keyword>
<keyword evidence="14" id="KW-1185">Reference proteome</keyword>
<evidence type="ECO:0000256" key="9">
    <source>
        <dbReference type="ARBA" id="ARBA00023150"/>
    </source>
</evidence>
<evidence type="ECO:0000256" key="4">
    <source>
        <dbReference type="ARBA" id="ARBA00010763"/>
    </source>
</evidence>
<reference evidence="14" key="1">
    <citation type="submission" date="2017-05" db="EMBL/GenBank/DDBJ databases">
        <authorList>
            <person name="Macchi M."/>
            <person name="Festa S."/>
            <person name="Coppotelli B.M."/>
            <person name="Morelli I.S."/>
        </authorList>
    </citation>
    <scope>NUCLEOTIDE SEQUENCE [LARGE SCALE GENOMIC DNA]</scope>
    <source>
        <strain evidence="14">I</strain>
    </source>
</reference>
<dbReference type="GO" id="GO:0005829">
    <property type="term" value="C:cytosol"/>
    <property type="evidence" value="ECO:0007669"/>
    <property type="project" value="TreeGrafter"/>
</dbReference>
<dbReference type="SUPFAM" id="SSF63882">
    <property type="entry name" value="MoeA N-terminal region -like"/>
    <property type="match status" value="1"/>
</dbReference>
<comment type="cofactor">
    <cofactor evidence="1 11">
        <name>Mg(2+)</name>
        <dbReference type="ChEBI" id="CHEBI:18420"/>
    </cofactor>
</comment>
<dbReference type="InterPro" id="IPR036425">
    <property type="entry name" value="MoaB/Mog-like_dom_sf"/>
</dbReference>
<keyword evidence="5 11" id="KW-0500">Molybdenum</keyword>
<protein>
    <recommendedName>
        <fullName evidence="11">Molybdopterin molybdenumtransferase</fullName>
        <ecNumber evidence="11">2.10.1.1</ecNumber>
    </recommendedName>
</protein>
<dbReference type="Gene3D" id="3.40.980.10">
    <property type="entry name" value="MoaB/Mog-like domain"/>
    <property type="match status" value="1"/>
</dbReference>
<dbReference type="RefSeq" id="WP_088150088.1">
    <property type="nucleotide sequence ID" value="NZ_NHON01000007.1"/>
</dbReference>
<dbReference type="InterPro" id="IPR038987">
    <property type="entry name" value="MoeA-like"/>
</dbReference>
<dbReference type="PANTHER" id="PTHR10192">
    <property type="entry name" value="MOLYBDOPTERIN BIOSYNTHESIS PROTEIN"/>
    <property type="match status" value="1"/>
</dbReference>
<evidence type="ECO:0000256" key="2">
    <source>
        <dbReference type="ARBA" id="ARBA00002901"/>
    </source>
</evidence>
<dbReference type="Proteomes" id="UP000196655">
    <property type="component" value="Unassembled WGS sequence"/>
</dbReference>
<dbReference type="EC" id="2.10.1.1" evidence="11"/>
<keyword evidence="6 11" id="KW-0808">Transferase</keyword>
<dbReference type="Pfam" id="PF00994">
    <property type="entry name" value="MoCF_biosynth"/>
    <property type="match status" value="1"/>
</dbReference>
<dbReference type="SUPFAM" id="SSF63867">
    <property type="entry name" value="MoeA C-terminal domain-like"/>
    <property type="match status" value="1"/>
</dbReference>
<evidence type="ECO:0000256" key="7">
    <source>
        <dbReference type="ARBA" id="ARBA00022723"/>
    </source>
</evidence>
<dbReference type="GO" id="GO:0046872">
    <property type="term" value="F:metal ion binding"/>
    <property type="evidence" value="ECO:0007669"/>
    <property type="project" value="UniProtKB-UniRule"/>
</dbReference>
<dbReference type="InterPro" id="IPR005111">
    <property type="entry name" value="MoeA_C_domain_IV"/>
</dbReference>
<proteinExistence type="inferred from homology"/>
<dbReference type="InterPro" id="IPR001453">
    <property type="entry name" value="MoaB/Mog_dom"/>
</dbReference>
<gene>
    <name evidence="13" type="ORF">BWR60_05930</name>
</gene>
<dbReference type="NCBIfam" id="TIGR00177">
    <property type="entry name" value="molyb_syn"/>
    <property type="match status" value="1"/>
</dbReference>
<evidence type="ECO:0000256" key="8">
    <source>
        <dbReference type="ARBA" id="ARBA00022842"/>
    </source>
</evidence>
<dbReference type="PROSITE" id="PS01079">
    <property type="entry name" value="MOCF_BIOSYNTHESIS_2"/>
    <property type="match status" value="1"/>
</dbReference>
<dbReference type="CDD" id="cd00887">
    <property type="entry name" value="MoeA"/>
    <property type="match status" value="1"/>
</dbReference>
<dbReference type="Gene3D" id="2.170.190.11">
    <property type="entry name" value="Molybdopterin biosynthesis moea protein, domain 3"/>
    <property type="match status" value="1"/>
</dbReference>
<comment type="similarity">
    <text evidence="4 11">Belongs to the MoeA family.</text>
</comment>
<dbReference type="InterPro" id="IPR005110">
    <property type="entry name" value="MoeA_linker/N"/>
</dbReference>